<sequence>MRFSKFKRGELSSDSDYGYKGESSDSGYGYKGESSKRAKKRISFKNRMKPKQAERRFKYSSKNHIKSKSSSKSFTYKNIVYKNTAYKSTSPNFVRKKKEQLCSSSSEYGFIRMKTHLFNISSDEFNVSSDEFNISSDDYGVGRKKRFHGPKDDSHKEDHKRRKLHNEAVFVGDSDYLKFLKSLTWDKENDEDDSDNYSKSENEGFDDEHSEDDEENEDYDDVVDDEDSDDDEENEDIHVDRDGEMSMDMGGNGIGVGNALNPGDTNVEDGKENEDIQLDMDMCGESGNGIDVGDELDPQYKRFLKNLREDGKSYILEMRSEKGDFISIKYEEPLLPPSCAKRKSMPINDFHPFLDECKLELTPTADKSYCKFLKNMGVIGGSLIVIADDIILPMGEHNKVTPSVLRKSLKNGFPSSKDLQFEEDNKDSISNPGKSVKDGLLYCKDPTNKPHKPQKSCDSQTDEDDLGTDCYCSEYEKNLEKCINMPYDEKELIDKWKLASCRKELERVRETRRRSVSYATEKTSRSYLDHQPALSEMVDRALARHDGCRALLLLRCLFFYNENVAHEGAFMPWVDPSFERMLSDPS</sequence>
<feature type="compositionally biased region" description="Acidic residues" evidence="1">
    <location>
        <begin position="203"/>
        <end position="235"/>
    </location>
</feature>
<dbReference type="AlphaFoldDB" id="A0AAD4XW50"/>
<feature type="compositionally biased region" description="Basic residues" evidence="1">
    <location>
        <begin position="58"/>
        <end position="69"/>
    </location>
</feature>
<feature type="region of interest" description="Disordered" evidence="1">
    <location>
        <begin position="440"/>
        <end position="464"/>
    </location>
</feature>
<evidence type="ECO:0000256" key="1">
    <source>
        <dbReference type="SAM" id="MobiDB-lite"/>
    </source>
</evidence>
<organism evidence="2 3">
    <name type="scientific">Papaver atlanticum</name>
    <dbReference type="NCBI Taxonomy" id="357466"/>
    <lineage>
        <taxon>Eukaryota</taxon>
        <taxon>Viridiplantae</taxon>
        <taxon>Streptophyta</taxon>
        <taxon>Embryophyta</taxon>
        <taxon>Tracheophyta</taxon>
        <taxon>Spermatophyta</taxon>
        <taxon>Magnoliopsida</taxon>
        <taxon>Ranunculales</taxon>
        <taxon>Papaveraceae</taxon>
        <taxon>Papaveroideae</taxon>
        <taxon>Papaver</taxon>
    </lineage>
</organism>
<gene>
    <name evidence="2" type="ORF">MKW98_026165</name>
</gene>
<dbReference type="PANTHER" id="PTHR34194">
    <property type="entry name" value="F14J8.16 PROTEIN"/>
    <property type="match status" value="1"/>
</dbReference>
<evidence type="ECO:0000313" key="2">
    <source>
        <dbReference type="EMBL" id="KAI3960773.1"/>
    </source>
</evidence>
<dbReference type="EMBL" id="JAJJMB010000874">
    <property type="protein sequence ID" value="KAI3960773.1"/>
    <property type="molecule type" value="Genomic_DNA"/>
</dbReference>
<feature type="region of interest" description="Disordered" evidence="1">
    <location>
        <begin position="131"/>
        <end position="165"/>
    </location>
</feature>
<comment type="caution">
    <text evidence="2">The sequence shown here is derived from an EMBL/GenBank/DDBJ whole genome shotgun (WGS) entry which is preliminary data.</text>
</comment>
<feature type="compositionally biased region" description="Basic residues" evidence="1">
    <location>
        <begin position="37"/>
        <end position="50"/>
    </location>
</feature>
<reference evidence="2" key="1">
    <citation type="submission" date="2022-04" db="EMBL/GenBank/DDBJ databases">
        <title>A functionally conserved STORR gene fusion in Papaver species that diverged 16.8 million years ago.</title>
        <authorList>
            <person name="Catania T."/>
        </authorList>
    </citation>
    <scope>NUCLEOTIDE SEQUENCE</scope>
    <source>
        <strain evidence="2">S-188037</strain>
    </source>
</reference>
<feature type="compositionally biased region" description="Basic and acidic residues" evidence="1">
    <location>
        <begin position="7"/>
        <end position="23"/>
    </location>
</feature>
<keyword evidence="3" id="KW-1185">Reference proteome</keyword>
<protein>
    <submittedName>
        <fullName evidence="2">Uncharacterized protein</fullName>
    </submittedName>
</protein>
<accession>A0AAD4XW50</accession>
<dbReference type="Proteomes" id="UP001202328">
    <property type="component" value="Unassembled WGS sequence"/>
</dbReference>
<name>A0AAD4XW50_9MAGN</name>
<feature type="region of interest" description="Disordered" evidence="1">
    <location>
        <begin position="1"/>
        <end position="70"/>
    </location>
</feature>
<dbReference type="PANTHER" id="PTHR34194:SF2">
    <property type="entry name" value="F14J8.16 PROTEIN"/>
    <property type="match status" value="1"/>
</dbReference>
<feature type="region of interest" description="Disordered" evidence="1">
    <location>
        <begin position="188"/>
        <end position="251"/>
    </location>
</feature>
<evidence type="ECO:0000313" key="3">
    <source>
        <dbReference type="Proteomes" id="UP001202328"/>
    </source>
</evidence>
<proteinExistence type="predicted"/>